<feature type="modified residue" description="4-aspartylphosphate" evidence="1">
    <location>
        <position position="53"/>
    </location>
</feature>
<dbReference type="SUPFAM" id="SSF52172">
    <property type="entry name" value="CheY-like"/>
    <property type="match status" value="1"/>
</dbReference>
<comment type="caution">
    <text evidence="3">The sequence shown here is derived from an EMBL/GenBank/DDBJ whole genome shotgun (WGS) entry which is preliminary data.</text>
</comment>
<dbReference type="SMART" id="SM00448">
    <property type="entry name" value="REC"/>
    <property type="match status" value="1"/>
</dbReference>
<feature type="domain" description="Response regulatory" evidence="2">
    <location>
        <begin position="6"/>
        <end position="120"/>
    </location>
</feature>
<gene>
    <name evidence="3" type="ORF">BE17_14505</name>
</gene>
<name>A0A150S441_SORCE</name>
<dbReference type="Pfam" id="PF00072">
    <property type="entry name" value="Response_reg"/>
    <property type="match status" value="1"/>
</dbReference>
<organism evidence="3 4">
    <name type="scientific">Sorangium cellulosum</name>
    <name type="common">Polyangium cellulosum</name>
    <dbReference type="NCBI Taxonomy" id="56"/>
    <lineage>
        <taxon>Bacteria</taxon>
        <taxon>Pseudomonadati</taxon>
        <taxon>Myxococcota</taxon>
        <taxon>Polyangia</taxon>
        <taxon>Polyangiales</taxon>
        <taxon>Polyangiaceae</taxon>
        <taxon>Sorangium</taxon>
    </lineage>
</organism>
<protein>
    <submittedName>
        <fullName evidence="3">Response regulator</fullName>
    </submittedName>
</protein>
<accession>A0A150S441</accession>
<evidence type="ECO:0000313" key="3">
    <source>
        <dbReference type="EMBL" id="KYF87235.1"/>
    </source>
</evidence>
<evidence type="ECO:0000259" key="2">
    <source>
        <dbReference type="PROSITE" id="PS50110"/>
    </source>
</evidence>
<dbReference type="GO" id="GO:0000160">
    <property type="term" value="P:phosphorelay signal transduction system"/>
    <property type="evidence" value="ECO:0007669"/>
    <property type="project" value="InterPro"/>
</dbReference>
<evidence type="ECO:0000313" key="4">
    <source>
        <dbReference type="Proteomes" id="UP000075635"/>
    </source>
</evidence>
<reference evidence="3 4" key="1">
    <citation type="submission" date="2014-02" db="EMBL/GenBank/DDBJ databases">
        <title>The small core and large imbalanced accessory genome model reveals a collaborative survival strategy of Sorangium cellulosum strains in nature.</title>
        <authorList>
            <person name="Han K."/>
            <person name="Peng R."/>
            <person name="Blom J."/>
            <person name="Li Y.-Z."/>
        </authorList>
    </citation>
    <scope>NUCLEOTIDE SEQUENCE [LARGE SCALE GENOMIC DNA]</scope>
    <source>
        <strain evidence="3 4">So0011-07</strain>
    </source>
</reference>
<evidence type="ECO:0000256" key="1">
    <source>
        <dbReference type="PROSITE-ProRule" id="PRU00169"/>
    </source>
</evidence>
<dbReference type="EMBL" id="JEMB01001457">
    <property type="protein sequence ID" value="KYF87235.1"/>
    <property type="molecule type" value="Genomic_DNA"/>
</dbReference>
<dbReference type="Proteomes" id="UP000075635">
    <property type="component" value="Unassembled WGS sequence"/>
</dbReference>
<dbReference type="AlphaFoldDB" id="A0A150S441"/>
<dbReference type="InterPro" id="IPR011006">
    <property type="entry name" value="CheY-like_superfamily"/>
</dbReference>
<dbReference type="PROSITE" id="PS50110">
    <property type="entry name" value="RESPONSE_REGULATORY"/>
    <property type="match status" value="1"/>
</dbReference>
<dbReference type="Gene3D" id="3.40.50.2300">
    <property type="match status" value="1"/>
</dbReference>
<keyword evidence="1" id="KW-0597">Phosphoprotein</keyword>
<proteinExistence type="predicted"/>
<sequence>MSQGGRILVVDDSEIVLMRIRVELSSAGYDVVTTTQLVGTARHLRGCDLVIIDFFMPGLDGGAVLRSLKAALPAGERPPLFYLYTTDAQAGARYAELGFDGVFGRKGDLLALTPQVQAALRIRKLSGLSRARDKERKP</sequence>
<dbReference type="InterPro" id="IPR001789">
    <property type="entry name" value="Sig_transdc_resp-reg_receiver"/>
</dbReference>